<dbReference type="InterPro" id="IPR036366">
    <property type="entry name" value="PGBDSf"/>
</dbReference>
<feature type="region of interest" description="Disordered" evidence="1">
    <location>
        <begin position="363"/>
        <end position="383"/>
    </location>
</feature>
<name>A0ABU0ED87_9CELL</name>
<sequence length="383" mass="37934">MIVGRIGGPLVVGTVLLALTACTGGGQGTDATPESAVSAAQAEVAAKEAALAEADDAAAAAATAFCDASSTYITALDRYGDVLSQTAVTVGDVQTAGDDLTSPAEEAADAGEAAIDARDAVVVAQEELAAAQQALAEAEAAEQGLEPPEPTTAEPSPVATVPAATVSRVQQAEDEFASARSGITDETPLVQASEQFNAAAVALEMAWLRLFADSGCLSDERRAEASATVSTYTAALQQSLTDAGYSPGPVDGIYGPQTVAAVQALQKASGLPETGTVDKATAAALQAALEAKGAEAARASTAATAALQQTLTLAGYWDGPVDGLWTDELTAAVGALQTDLGVPVTGTVDAATVAAFQAALAGALAPAPEPTPTESESEGEGDD</sequence>
<evidence type="ECO:0000313" key="4">
    <source>
        <dbReference type="Proteomes" id="UP001239626"/>
    </source>
</evidence>
<dbReference type="Pfam" id="PF01471">
    <property type="entry name" value="PG_binding_1"/>
    <property type="match status" value="2"/>
</dbReference>
<dbReference type="SUPFAM" id="SSF47090">
    <property type="entry name" value="PGBD-like"/>
    <property type="match status" value="2"/>
</dbReference>
<dbReference type="EMBL" id="JAUSVB010000002">
    <property type="protein sequence ID" value="MDQ0373172.1"/>
    <property type="molecule type" value="Genomic_DNA"/>
</dbReference>
<dbReference type="Gene3D" id="1.10.101.10">
    <property type="entry name" value="PGBD-like superfamily/PGBD"/>
    <property type="match status" value="2"/>
</dbReference>
<evidence type="ECO:0000256" key="1">
    <source>
        <dbReference type="SAM" id="MobiDB-lite"/>
    </source>
</evidence>
<feature type="region of interest" description="Disordered" evidence="1">
    <location>
        <begin position="133"/>
        <end position="162"/>
    </location>
</feature>
<dbReference type="PROSITE" id="PS51257">
    <property type="entry name" value="PROKAR_LIPOPROTEIN"/>
    <property type="match status" value="1"/>
</dbReference>
<gene>
    <name evidence="3" type="ORF">J2X26_001483</name>
</gene>
<proteinExistence type="predicted"/>
<dbReference type="RefSeq" id="WP_307491085.1">
    <property type="nucleotide sequence ID" value="NZ_JAUSVB010000002.1"/>
</dbReference>
<dbReference type="Proteomes" id="UP001239626">
    <property type="component" value="Unassembled WGS sequence"/>
</dbReference>
<evidence type="ECO:0000259" key="2">
    <source>
        <dbReference type="Pfam" id="PF01471"/>
    </source>
</evidence>
<protein>
    <submittedName>
        <fullName evidence="3">Murein L,D-transpeptidase YcbB/YkuD</fullName>
    </submittedName>
</protein>
<dbReference type="InterPro" id="IPR036365">
    <property type="entry name" value="PGBD-like_sf"/>
</dbReference>
<feature type="domain" description="Peptidoglycan binding-like" evidence="2">
    <location>
        <begin position="235"/>
        <end position="285"/>
    </location>
</feature>
<reference evidence="3 4" key="1">
    <citation type="submission" date="2023-07" db="EMBL/GenBank/DDBJ databases">
        <title>Sorghum-associated microbial communities from plants grown in Nebraska, USA.</title>
        <authorList>
            <person name="Schachtman D."/>
        </authorList>
    </citation>
    <scope>NUCLEOTIDE SEQUENCE [LARGE SCALE GENOMIC DNA]</scope>
    <source>
        <strain evidence="3 4">BE332</strain>
    </source>
</reference>
<accession>A0ABU0ED87</accession>
<organism evidence="3 4">
    <name type="scientific">Cellulomonas humilata</name>
    <dbReference type="NCBI Taxonomy" id="144055"/>
    <lineage>
        <taxon>Bacteria</taxon>
        <taxon>Bacillati</taxon>
        <taxon>Actinomycetota</taxon>
        <taxon>Actinomycetes</taxon>
        <taxon>Micrococcales</taxon>
        <taxon>Cellulomonadaceae</taxon>
        <taxon>Cellulomonas</taxon>
    </lineage>
</organism>
<feature type="domain" description="Peptidoglycan binding-like" evidence="2">
    <location>
        <begin position="304"/>
        <end position="355"/>
    </location>
</feature>
<keyword evidence="4" id="KW-1185">Reference proteome</keyword>
<dbReference type="InterPro" id="IPR002477">
    <property type="entry name" value="Peptidoglycan-bd-like"/>
</dbReference>
<comment type="caution">
    <text evidence="3">The sequence shown here is derived from an EMBL/GenBank/DDBJ whole genome shotgun (WGS) entry which is preliminary data.</text>
</comment>
<evidence type="ECO:0000313" key="3">
    <source>
        <dbReference type="EMBL" id="MDQ0373172.1"/>
    </source>
</evidence>